<dbReference type="GO" id="GO:0008270">
    <property type="term" value="F:zinc ion binding"/>
    <property type="evidence" value="ECO:0007669"/>
    <property type="project" value="UniProtKB-KW"/>
</dbReference>
<evidence type="ECO:0000256" key="1">
    <source>
        <dbReference type="ARBA" id="ARBA00004167"/>
    </source>
</evidence>
<protein>
    <submittedName>
        <fullName evidence="11">E3 ubiquitin-protein ligase</fullName>
    </submittedName>
</protein>
<evidence type="ECO:0000313" key="11">
    <source>
        <dbReference type="EMBL" id="WOK92144.1"/>
    </source>
</evidence>
<name>A0AAQ3JNJ3_9LILI</name>
<keyword evidence="12" id="KW-1185">Reference proteome</keyword>
<keyword evidence="5" id="KW-0862">Zinc</keyword>
<feature type="region of interest" description="Disordered" evidence="9">
    <location>
        <begin position="1"/>
        <end position="20"/>
    </location>
</feature>
<feature type="region of interest" description="Disordered" evidence="9">
    <location>
        <begin position="80"/>
        <end position="106"/>
    </location>
</feature>
<proteinExistence type="predicted"/>
<dbReference type="InterPro" id="IPR051653">
    <property type="entry name" value="E3_ligase_sorting_rcpt"/>
</dbReference>
<dbReference type="SUPFAM" id="SSF57850">
    <property type="entry name" value="RING/U-box"/>
    <property type="match status" value="1"/>
</dbReference>
<sequence>MGSGNSRMASRSPRFRTRGRPRLGLTAFLCGGAAAAAAAAASSSADPPQIEDKPAEKSVIQARLDGSVLASNIQITVKESSPNFSQENSCSSSTIVDTPSTQNNDGANWDHSLENSCLEMFRPERTSNLPSTSRKAIENADSTLAPVSLVAKCTNEHGSCSSPKFSSSINQLELGDLHANETLSTVNPSNEVVSIPNRTMDYVPGIPISSTTSQFSSEEPLVANTFGSDASTSIESSEQRNGSVLHVDLVSISSDVPSGEGEISSESRRNTRRLFWDAFSRQTSRTVDSTPVLSSPDTSALGYQDRWLLDIGEAGFEDGVGDDSVYLRRRRRGLNGVSWHSRTQIRERLRSGFRNNEGRQSSCPSGLHQDGACSCTLLMTEVSSTRASIARIFVLAEALFEVLDEIHRQPGPVSLSMVSAPAPESVVGSMPTKIYKKVDTFLSSDEVDQCYICLADYEDGDTVRILPCHHEYHKRCVDKWLKEIHGVCPLCRHDVTEDVTAS</sequence>
<dbReference type="PANTHER" id="PTHR47168:SF1">
    <property type="entry name" value="OS02G0798600 PROTEIN"/>
    <property type="match status" value="1"/>
</dbReference>
<accession>A0AAQ3JNJ3</accession>
<keyword evidence="4 8" id="KW-0863">Zinc-finger</keyword>
<evidence type="ECO:0000256" key="6">
    <source>
        <dbReference type="ARBA" id="ARBA00022989"/>
    </source>
</evidence>
<dbReference type="FunFam" id="3.30.40.10:FF:000388">
    <property type="entry name" value="Putative RING zinc finger domain superfamily protein"/>
    <property type="match status" value="1"/>
</dbReference>
<reference evidence="11 12" key="1">
    <citation type="submission" date="2023-10" db="EMBL/GenBank/DDBJ databases">
        <title>Chromosome-scale genome assembly provides insights into flower coloration mechanisms of Canna indica.</title>
        <authorList>
            <person name="Li C."/>
        </authorList>
    </citation>
    <scope>NUCLEOTIDE SEQUENCE [LARGE SCALE GENOMIC DNA]</scope>
    <source>
        <tissue evidence="11">Flower</tissue>
    </source>
</reference>
<evidence type="ECO:0000256" key="2">
    <source>
        <dbReference type="ARBA" id="ARBA00022692"/>
    </source>
</evidence>
<evidence type="ECO:0000256" key="5">
    <source>
        <dbReference type="ARBA" id="ARBA00022833"/>
    </source>
</evidence>
<keyword evidence="6" id="KW-1133">Transmembrane helix</keyword>
<keyword evidence="7" id="KW-0472">Membrane</keyword>
<comment type="subcellular location">
    <subcellularLocation>
        <location evidence="1">Membrane</location>
        <topology evidence="1">Single-pass membrane protein</topology>
    </subcellularLocation>
</comment>
<dbReference type="InterPro" id="IPR013083">
    <property type="entry name" value="Znf_RING/FYVE/PHD"/>
</dbReference>
<evidence type="ECO:0000256" key="3">
    <source>
        <dbReference type="ARBA" id="ARBA00022723"/>
    </source>
</evidence>
<evidence type="ECO:0000256" key="9">
    <source>
        <dbReference type="SAM" id="MobiDB-lite"/>
    </source>
</evidence>
<evidence type="ECO:0000259" key="10">
    <source>
        <dbReference type="PROSITE" id="PS50089"/>
    </source>
</evidence>
<keyword evidence="2" id="KW-0812">Transmembrane</keyword>
<evidence type="ECO:0000313" key="12">
    <source>
        <dbReference type="Proteomes" id="UP001327560"/>
    </source>
</evidence>
<dbReference type="PANTHER" id="PTHR47168">
    <property type="entry name" value="RING ZINC FINGER DOMAIN SUPERFAMILY PROTEIN-RELATED"/>
    <property type="match status" value="1"/>
</dbReference>
<dbReference type="InterPro" id="IPR001841">
    <property type="entry name" value="Znf_RING"/>
</dbReference>
<evidence type="ECO:0000256" key="8">
    <source>
        <dbReference type="PROSITE-ProRule" id="PRU00175"/>
    </source>
</evidence>
<dbReference type="PROSITE" id="PS50089">
    <property type="entry name" value="ZF_RING_2"/>
    <property type="match status" value="1"/>
</dbReference>
<gene>
    <name evidence="11" type="ORF">Cni_G00835</name>
</gene>
<evidence type="ECO:0000256" key="7">
    <source>
        <dbReference type="ARBA" id="ARBA00023136"/>
    </source>
</evidence>
<dbReference type="AlphaFoldDB" id="A0AAQ3JNJ3"/>
<dbReference type="Proteomes" id="UP001327560">
    <property type="component" value="Chromosome 1"/>
</dbReference>
<keyword evidence="3" id="KW-0479">Metal-binding</keyword>
<dbReference type="GO" id="GO:0016020">
    <property type="term" value="C:membrane"/>
    <property type="evidence" value="ECO:0007669"/>
    <property type="project" value="UniProtKB-SubCell"/>
</dbReference>
<dbReference type="SMART" id="SM00184">
    <property type="entry name" value="RING"/>
    <property type="match status" value="1"/>
</dbReference>
<dbReference type="Gene3D" id="3.30.40.10">
    <property type="entry name" value="Zinc/RING finger domain, C3HC4 (zinc finger)"/>
    <property type="match status" value="1"/>
</dbReference>
<dbReference type="Pfam" id="PF13639">
    <property type="entry name" value="zf-RING_2"/>
    <property type="match status" value="1"/>
</dbReference>
<dbReference type="EMBL" id="CP136890">
    <property type="protein sequence ID" value="WOK92144.1"/>
    <property type="molecule type" value="Genomic_DNA"/>
</dbReference>
<evidence type="ECO:0000256" key="4">
    <source>
        <dbReference type="ARBA" id="ARBA00022771"/>
    </source>
</evidence>
<feature type="domain" description="RING-type" evidence="10">
    <location>
        <begin position="450"/>
        <end position="492"/>
    </location>
</feature>
<organism evidence="11 12">
    <name type="scientific">Canna indica</name>
    <name type="common">Indian-shot</name>
    <dbReference type="NCBI Taxonomy" id="4628"/>
    <lineage>
        <taxon>Eukaryota</taxon>
        <taxon>Viridiplantae</taxon>
        <taxon>Streptophyta</taxon>
        <taxon>Embryophyta</taxon>
        <taxon>Tracheophyta</taxon>
        <taxon>Spermatophyta</taxon>
        <taxon>Magnoliopsida</taxon>
        <taxon>Liliopsida</taxon>
        <taxon>Zingiberales</taxon>
        <taxon>Cannaceae</taxon>
        <taxon>Canna</taxon>
    </lineage>
</organism>